<accession>A0ABT8RPX6</accession>
<sequence>MCGYTLFAEQNKILMKIFTLLFLSILCSNQLLSQESIFSESFLTDYEIILLGEQTHGDGAVFEKKLAMVKELHEKGGFNLLVFESGLYDNFKANQLYSVKKEDVGIFKQSVGSLYSDTEVFQDLLDYIETHQELKILGFDSQESNLFDQYFLDDFKTLCTNNNISISKETYIELEKTLVVRDLESYVGNKKDSTALYDRILALQRKIDLIPKSNLETKVIVQTFKSVFSDLDFNLKSLQKEKIHVQNPRDKQMAENLTFIKETYPNEKIIGWGASYHFANRLNEFEFTEETENYIKQNFELLDSITDHSHMELNDEIEQVKSLRFAKPMGQILKENYGDKLFSLAFTSYEGNYLDIFHDNILPILNAPTNSIESKLIKQGAKEKLKFLENIDDKFYSSALGYIPLYANWNNVFDGIYFIEKMYPPIYSEYDSHEEKLLIPNKLSTVSGTVLDTETSQQIAYADIYYSDNNLSTISNLKGEFSISNSNKQNSYLIFSAIGYESDSVQVQELQKKNTIRLKKSNENIVLNEVVVTAKLKSLSAEEIIKKARKNIERNYVQTPYNQSYFFKIIDFNLKDSLSLGEEALIQTYNQKGVNGSNRPENNFYGEIQHLRNNTDKYDKDRFNNGIGSLWVVLNRDIILSKTNVLYRTSSYDLTNDGTVNYEGRKVYQISFENNSPGAFSTGYGYPAPENSHGKIFVDSENFAVLRYEHCIKRAAFVSKKTKNTIQYWHKIVQSYKNVSGMYFINLLDVTNTTKVYSPENTFLNTYIQIQKLVSNNIETKNVSVLKRPLIDLKKGFKKNTTDPFWNDRPIDLEIKIQENEECGEIKI</sequence>
<name>A0ABT8RPX6_9FLAO</name>
<evidence type="ECO:0000313" key="1">
    <source>
        <dbReference type="EMBL" id="MDO1512191.1"/>
    </source>
</evidence>
<dbReference type="Proteomes" id="UP001168579">
    <property type="component" value="Unassembled WGS sequence"/>
</dbReference>
<dbReference type="InterPro" id="IPR008969">
    <property type="entry name" value="CarboxyPept-like_regulatory"/>
</dbReference>
<proteinExistence type="predicted"/>
<dbReference type="InterPro" id="IPR007815">
    <property type="entry name" value="Emycin_Estase"/>
</dbReference>
<dbReference type="Gene3D" id="3.40.1660.10">
    <property type="entry name" value="EreA-like (biosynthetic domain)"/>
    <property type="match status" value="2"/>
</dbReference>
<dbReference type="Gene3D" id="2.60.40.1120">
    <property type="entry name" value="Carboxypeptidase-like, regulatory domain"/>
    <property type="match status" value="1"/>
</dbReference>
<gene>
    <name evidence="1" type="ORF">Q2T41_05930</name>
</gene>
<dbReference type="Pfam" id="PF13715">
    <property type="entry name" value="CarbopepD_reg_2"/>
    <property type="match status" value="1"/>
</dbReference>
<dbReference type="PANTHER" id="PTHR31299">
    <property type="entry name" value="ESTERASE, PUTATIVE (AFU_ORTHOLOGUE AFUA_1G05850)-RELATED"/>
    <property type="match status" value="1"/>
</dbReference>
<dbReference type="SUPFAM" id="SSF49464">
    <property type="entry name" value="Carboxypeptidase regulatory domain-like"/>
    <property type="match status" value="1"/>
</dbReference>
<dbReference type="RefSeq" id="WP_304435313.1">
    <property type="nucleotide sequence ID" value="NZ_JAUKUC010000001.1"/>
</dbReference>
<dbReference type="CDD" id="cd14728">
    <property type="entry name" value="Ere-like"/>
    <property type="match status" value="1"/>
</dbReference>
<dbReference type="Pfam" id="PF05139">
    <property type="entry name" value="Erythro_esteras"/>
    <property type="match status" value="1"/>
</dbReference>
<dbReference type="EMBL" id="JAUKUC010000001">
    <property type="protein sequence ID" value="MDO1512191.1"/>
    <property type="molecule type" value="Genomic_DNA"/>
</dbReference>
<evidence type="ECO:0000313" key="2">
    <source>
        <dbReference type="Proteomes" id="UP001168579"/>
    </source>
</evidence>
<reference evidence="1" key="1">
    <citation type="journal article" date="2014" name="Int. J. Syst. Evol. Microbiol.">
        <title>Complete genome of a new Firmicutes species belonging to the dominant human colonic microbiota ('Ruminococcus bicirculans') reveals two chromosomes and a selective capacity to utilize plant glucans.</title>
        <authorList>
            <consortium name="NISC Comparative Sequencing Program"/>
            <person name="Wegmann U."/>
            <person name="Louis P."/>
            <person name="Goesmann A."/>
            <person name="Henrissat B."/>
            <person name="Duncan S.H."/>
            <person name="Flint H.J."/>
        </authorList>
    </citation>
    <scope>NUCLEOTIDE SEQUENCE</scope>
    <source>
        <strain evidence="1">CECT 8869</strain>
    </source>
</reference>
<keyword evidence="2" id="KW-1185">Reference proteome</keyword>
<comment type="caution">
    <text evidence="1">The sequence shown here is derived from an EMBL/GenBank/DDBJ whole genome shotgun (WGS) entry which is preliminary data.</text>
</comment>
<protein>
    <submittedName>
        <fullName evidence="1">Carboxypeptidase-like regulatory domain-containing protein</fullName>
    </submittedName>
</protein>
<dbReference type="SUPFAM" id="SSF159501">
    <property type="entry name" value="EreA/ChaN-like"/>
    <property type="match status" value="1"/>
</dbReference>
<dbReference type="InterPro" id="IPR052036">
    <property type="entry name" value="Hydrolase/PRTase-associated"/>
</dbReference>
<organism evidence="1 2">
    <name type="scientific">Maribacter confluentis</name>
    <dbReference type="NCBI Taxonomy" id="1656093"/>
    <lineage>
        <taxon>Bacteria</taxon>
        <taxon>Pseudomonadati</taxon>
        <taxon>Bacteroidota</taxon>
        <taxon>Flavobacteriia</taxon>
        <taxon>Flavobacteriales</taxon>
        <taxon>Flavobacteriaceae</taxon>
        <taxon>Maribacter</taxon>
    </lineage>
</organism>
<dbReference type="PANTHER" id="PTHR31299:SF0">
    <property type="entry name" value="ESTERASE, PUTATIVE (AFU_ORTHOLOGUE AFUA_1G05850)-RELATED"/>
    <property type="match status" value="1"/>
</dbReference>
<reference evidence="1" key="2">
    <citation type="submission" date="2023-06" db="EMBL/GenBank/DDBJ databases">
        <authorList>
            <person name="Lucena T."/>
            <person name="Sun Q."/>
        </authorList>
    </citation>
    <scope>NUCLEOTIDE SEQUENCE</scope>
    <source>
        <strain evidence="1">CECT 8869</strain>
    </source>
</reference>